<feature type="compositionally biased region" description="Basic and acidic residues" evidence="3">
    <location>
        <begin position="747"/>
        <end position="763"/>
    </location>
</feature>
<evidence type="ECO:0000313" key="5">
    <source>
        <dbReference type="Proteomes" id="UP001549920"/>
    </source>
</evidence>
<proteinExistence type="predicted"/>
<evidence type="ECO:0000256" key="1">
    <source>
        <dbReference type="ARBA" id="ARBA00022737"/>
    </source>
</evidence>
<dbReference type="SMART" id="SM00248">
    <property type="entry name" value="ANK"/>
    <property type="match status" value="4"/>
</dbReference>
<keyword evidence="2" id="KW-0040">ANK repeat</keyword>
<accession>A0ABR3H1R5</accession>
<dbReference type="PANTHER" id="PTHR46680">
    <property type="entry name" value="NF-KAPPA-B INHIBITOR ALPHA"/>
    <property type="match status" value="1"/>
</dbReference>
<evidence type="ECO:0000256" key="2">
    <source>
        <dbReference type="ARBA" id="ARBA00023043"/>
    </source>
</evidence>
<gene>
    <name evidence="4" type="ORF">ABMA27_011183</name>
</gene>
<evidence type="ECO:0000313" key="4">
    <source>
        <dbReference type="EMBL" id="KAL0858702.1"/>
    </source>
</evidence>
<dbReference type="Proteomes" id="UP001549920">
    <property type="component" value="Unassembled WGS sequence"/>
</dbReference>
<dbReference type="EMBL" id="JBEUOH010000029">
    <property type="protein sequence ID" value="KAL0858702.1"/>
    <property type="molecule type" value="Genomic_DNA"/>
</dbReference>
<name>A0ABR3H1R5_LOXSC</name>
<dbReference type="SUPFAM" id="SSF48403">
    <property type="entry name" value="Ankyrin repeat"/>
    <property type="match status" value="1"/>
</dbReference>
<keyword evidence="5" id="KW-1185">Reference proteome</keyword>
<feature type="compositionally biased region" description="Basic and acidic residues" evidence="3">
    <location>
        <begin position="810"/>
        <end position="819"/>
    </location>
</feature>
<sequence length="819" mass="91771">MSKKGDFQVVMKPFPNIILKKNNISILKSNNLKSIKPLYKEDVIYQSRVGDFLRINDPAERVTILNRLNLTTMKSHTVAQCTHTGKVVWEKTSEYITSIIGQDNYEIVLSSLCSVISQEFKIRAILALLTEPKKSADKKSQSCQSDLSQIKIMIENGVQTIESSLGVKKPPVKRMKRQQAPYVVQDTKVPKNVSKVVIYPNNFEKFAKSEPVAVKSELDSSIESDIHFLNSEHDSEHLSMLKCDEDSRDSIGNLSSLSVTTTPELMKAPLSIVDQVTEPRNCTTLTMLDGTKLSIPCKIEDDFHVATPEILKLVPPEHRRKLLWYQAYMDWKYCLTRDEDDNLPIHLAVLNDDVHLLRRQCLVLRTRKESVDITNGDNMTALQMSILASSPACTALLMQLGANPLVTGDEYRTCFHLAAEAGAEHLDPLIEKCKEDPLSILRNSDELWKPEITRKPKEYQVTHLLHKVCTMFDSQGYTPLMLASKLGKHDAVASLVKAAPSSVDYRATSSGATALYLAVGAACTDSAQRGNKSKVFDDFKKTIEYLVEAGADPNIDNYSGSDVNALLTDSNCCELSMVIASKRTVVNCNDIDTEDNESFMLIKEKDGTIMNLKDQVKKNKEINRIKGEIRKEAESKGNKTKNNKPVILENKVLTKPTGEFINTYRNFVHKLKNPALMKYDKDITKKDTNDFATPSTSKLVPKSNVLKATLSKPVIQSNTPKNSNIAVNIDNVVKKESEKTNELNIKEIPDPLDTNNDKSKEIENTSINSQSRTTLNKRKILAQDYVPPLVRIAPKPKNDSTPTSPKRQKTKNDTENNKS</sequence>
<dbReference type="InterPro" id="IPR036770">
    <property type="entry name" value="Ankyrin_rpt-contain_sf"/>
</dbReference>
<feature type="compositionally biased region" description="Polar residues" evidence="3">
    <location>
        <begin position="764"/>
        <end position="774"/>
    </location>
</feature>
<organism evidence="4 5">
    <name type="scientific">Loxostege sticticalis</name>
    <name type="common">Beet webworm moth</name>
    <dbReference type="NCBI Taxonomy" id="481309"/>
    <lineage>
        <taxon>Eukaryota</taxon>
        <taxon>Metazoa</taxon>
        <taxon>Ecdysozoa</taxon>
        <taxon>Arthropoda</taxon>
        <taxon>Hexapoda</taxon>
        <taxon>Insecta</taxon>
        <taxon>Pterygota</taxon>
        <taxon>Neoptera</taxon>
        <taxon>Endopterygota</taxon>
        <taxon>Lepidoptera</taxon>
        <taxon>Glossata</taxon>
        <taxon>Ditrysia</taxon>
        <taxon>Pyraloidea</taxon>
        <taxon>Crambidae</taxon>
        <taxon>Pyraustinae</taxon>
        <taxon>Loxostege</taxon>
    </lineage>
</organism>
<dbReference type="InterPro" id="IPR051070">
    <property type="entry name" value="NF-kappa-B_inhibitor"/>
</dbReference>
<protein>
    <submittedName>
        <fullName evidence="4">Uncharacterized protein</fullName>
    </submittedName>
</protein>
<dbReference type="PANTHER" id="PTHR46680:SF3">
    <property type="entry name" value="NF-KAPPA-B INHIBITOR CACTUS"/>
    <property type="match status" value="1"/>
</dbReference>
<feature type="region of interest" description="Disordered" evidence="3">
    <location>
        <begin position="747"/>
        <end position="819"/>
    </location>
</feature>
<dbReference type="InterPro" id="IPR002110">
    <property type="entry name" value="Ankyrin_rpt"/>
</dbReference>
<evidence type="ECO:0000256" key="3">
    <source>
        <dbReference type="SAM" id="MobiDB-lite"/>
    </source>
</evidence>
<keyword evidence="1" id="KW-0677">Repeat</keyword>
<dbReference type="Gene3D" id="1.25.40.20">
    <property type="entry name" value="Ankyrin repeat-containing domain"/>
    <property type="match status" value="1"/>
</dbReference>
<reference evidence="4 5" key="1">
    <citation type="submission" date="2024-06" db="EMBL/GenBank/DDBJ databases">
        <title>A chromosome-level genome assembly of beet webworm, Loxostege sticticalis.</title>
        <authorList>
            <person name="Zhang Y."/>
        </authorList>
    </citation>
    <scope>NUCLEOTIDE SEQUENCE [LARGE SCALE GENOMIC DNA]</scope>
    <source>
        <strain evidence="4">AQ026</strain>
        <tissue evidence="4">Whole body</tissue>
    </source>
</reference>
<comment type="caution">
    <text evidence="4">The sequence shown here is derived from an EMBL/GenBank/DDBJ whole genome shotgun (WGS) entry which is preliminary data.</text>
</comment>